<dbReference type="InterPro" id="IPR046732">
    <property type="entry name" value="DUF6624"/>
</dbReference>
<sequence length="293" mass="34121">MVTNTASKDINIDSYKNSFLTSILRLDCNKSYKLSNKEMLSLASIIEIIDTNTLTIAKNKIYNCYKSNDIEGYIYAQVIDKITLHKSNKQVYGSQVNNKNWTYKSLYTISNNTNIDQKRSELGLVSLSIVNKIINLENKDQQLRKAYISEKNKYKRKNISLKMNFTGVESEEFILKITKEYGLLTPSMLGFDAYNSYFTLIQHLSKKSFLILHPYILDAYKSDKISPNHYALYIDRYNVYNGFKQKFGTQYNSRGDLLPVENKAILPILRKKMHLYPFDITGKSYNKLYKEKI</sequence>
<proteinExistence type="predicted"/>
<protein>
    <submittedName>
        <fullName evidence="1">Uncharacterized protein</fullName>
    </submittedName>
</protein>
<dbReference type="EMBL" id="JAPMOU010000050">
    <property type="protein sequence ID" value="MDE1465042.1"/>
    <property type="molecule type" value="Genomic_DNA"/>
</dbReference>
<reference evidence="1 2" key="1">
    <citation type="submission" date="2022-11" db="EMBL/GenBank/DDBJ databases">
        <title>Spartinivicinus poritis sp. nov., isolated from scleractinian coral Porites lutea.</title>
        <authorList>
            <person name="Zhang G."/>
            <person name="Cai L."/>
            <person name="Wei Q."/>
        </authorList>
    </citation>
    <scope>NUCLEOTIDE SEQUENCE [LARGE SCALE GENOMIC DNA]</scope>
    <source>
        <strain evidence="1 2">A2-2</strain>
    </source>
</reference>
<name>A0ABT5UHQ8_9GAMM</name>
<dbReference type="RefSeq" id="WP_274691353.1">
    <property type="nucleotide sequence ID" value="NZ_JAPMOU010000050.1"/>
</dbReference>
<evidence type="ECO:0000313" key="1">
    <source>
        <dbReference type="EMBL" id="MDE1465042.1"/>
    </source>
</evidence>
<accession>A0ABT5UHQ8</accession>
<evidence type="ECO:0000313" key="2">
    <source>
        <dbReference type="Proteomes" id="UP001528823"/>
    </source>
</evidence>
<dbReference type="Pfam" id="PF20329">
    <property type="entry name" value="DUF6624"/>
    <property type="match status" value="1"/>
</dbReference>
<gene>
    <name evidence="1" type="ORF">ORQ98_24070</name>
</gene>
<organism evidence="1 2">
    <name type="scientific">Spartinivicinus poritis</name>
    <dbReference type="NCBI Taxonomy" id="2994640"/>
    <lineage>
        <taxon>Bacteria</taxon>
        <taxon>Pseudomonadati</taxon>
        <taxon>Pseudomonadota</taxon>
        <taxon>Gammaproteobacteria</taxon>
        <taxon>Oceanospirillales</taxon>
        <taxon>Zooshikellaceae</taxon>
        <taxon>Spartinivicinus</taxon>
    </lineage>
</organism>
<keyword evidence="2" id="KW-1185">Reference proteome</keyword>
<dbReference type="Proteomes" id="UP001528823">
    <property type="component" value="Unassembled WGS sequence"/>
</dbReference>
<comment type="caution">
    <text evidence="1">The sequence shown here is derived from an EMBL/GenBank/DDBJ whole genome shotgun (WGS) entry which is preliminary data.</text>
</comment>